<protein>
    <recommendedName>
        <fullName evidence="4">UVR domain-containing protein</fullName>
    </recommendedName>
</protein>
<gene>
    <name evidence="2" type="ORF">Vbra_19151</name>
</gene>
<dbReference type="VEuPathDB" id="CryptoDB:Vbra_19151"/>
<feature type="compositionally biased region" description="Polar residues" evidence="1">
    <location>
        <begin position="83"/>
        <end position="94"/>
    </location>
</feature>
<feature type="compositionally biased region" description="Low complexity" evidence="1">
    <location>
        <begin position="1"/>
        <end position="10"/>
    </location>
</feature>
<evidence type="ECO:0000256" key="1">
    <source>
        <dbReference type="SAM" id="MobiDB-lite"/>
    </source>
</evidence>
<dbReference type="SUPFAM" id="SSF82171">
    <property type="entry name" value="DPP6 N-terminal domain-like"/>
    <property type="match status" value="1"/>
</dbReference>
<reference evidence="2 3" key="1">
    <citation type="submission" date="2014-11" db="EMBL/GenBank/DDBJ databases">
        <authorList>
            <person name="Zhu J."/>
            <person name="Qi W."/>
            <person name="Song R."/>
        </authorList>
    </citation>
    <scope>NUCLEOTIDE SEQUENCE [LARGE SCALE GENOMIC DNA]</scope>
</reference>
<feature type="region of interest" description="Disordered" evidence="1">
    <location>
        <begin position="739"/>
        <end position="772"/>
    </location>
</feature>
<evidence type="ECO:0008006" key="4">
    <source>
        <dbReference type="Google" id="ProtNLM"/>
    </source>
</evidence>
<dbReference type="OMA" id="CEMEGEV"/>
<organism evidence="2 3">
    <name type="scientific">Vitrella brassicaformis (strain CCMP3155)</name>
    <dbReference type="NCBI Taxonomy" id="1169540"/>
    <lineage>
        <taxon>Eukaryota</taxon>
        <taxon>Sar</taxon>
        <taxon>Alveolata</taxon>
        <taxon>Colpodellida</taxon>
        <taxon>Vitrellaceae</taxon>
        <taxon>Vitrella</taxon>
    </lineage>
</organism>
<evidence type="ECO:0000313" key="2">
    <source>
        <dbReference type="EMBL" id="CEM36582.1"/>
    </source>
</evidence>
<name>A0A0G4GZS2_VITBC</name>
<evidence type="ECO:0000313" key="3">
    <source>
        <dbReference type="Proteomes" id="UP000041254"/>
    </source>
</evidence>
<dbReference type="OrthoDB" id="2305498at2759"/>
<keyword evidence="3" id="KW-1185">Reference proteome</keyword>
<sequence>MESASAAPAPHHCPAPQPPQSATSPCSSLLRRIFVIHAAALVVFSDGFSLSPTLTRHPPPHLSPAARRSGLLSRLRASPPETAISSAERGTTRPTVPVADADGSEEDAIVAGEVLGGEGDEMSVERLTEVRGRISTIQRQLKKAVQTENFYKAASLKKELERWQSQDPQLQLEEALSAAVESKDFLSAARIRDQRDEFLRRCPIPQIKTNRLLVLTKDADIVTMDPSSEEVRVLSSKLKSYKSGARWVCQWPTWSHDGTKVACTAALVEPTRAAMGASPIIEMRLVVFDEESGEVIQSVEVSQPPYCYLWSTDNTHLIYLSNTDDDKGAAPIPLVQLVAVDISKPDGSVTLRTLDKGRPLFFASSKLDRRHPKLIVNNWLAGRLRVLKDEGKWASGEGRWESLTDGPGKIAKFAAPKAHTAGNMDGIVAVENDWLISVSLDGKHRKRIMPISSSVAMQVSPDNQRVALLEQQTGSCRVIVIEGEHDWLDPRNPDAKVSSFDLPIGHITAAFWFSPDSKKLLCFSTNLSKPALSSISQLDPRMQPFAVQGQVKTFWQVYHLDGHTADDIPNPPQQPTDDKAVSAAGFRSTDSSGNRFTFGFQGGPKSDQPEGNPASRLTKLFGENMGVFLSSPDGTISGVKTGGSLPDLVTPITPHSRVVRAEGRKEPLKVQYCQEFVPKSTYLNLFLPFFDQYALSMTPWSPDSQAFCYVTNDGPYIQYLTDDADPSRTPPAEKLVARGDHFPPSLSYTPPMASPFESSTSQEGSSEGDDNRLEGADLVAWSWC</sequence>
<proteinExistence type="predicted"/>
<feature type="region of interest" description="Disordered" evidence="1">
    <location>
        <begin position="568"/>
        <end position="588"/>
    </location>
</feature>
<dbReference type="Proteomes" id="UP000041254">
    <property type="component" value="Unassembled WGS sequence"/>
</dbReference>
<dbReference type="InParanoid" id="A0A0G4GZS2"/>
<feature type="region of interest" description="Disordered" evidence="1">
    <location>
        <begin position="1"/>
        <end position="24"/>
    </location>
</feature>
<dbReference type="AlphaFoldDB" id="A0A0G4GZS2"/>
<feature type="compositionally biased region" description="Low complexity" evidence="1">
    <location>
        <begin position="754"/>
        <end position="765"/>
    </location>
</feature>
<accession>A0A0G4GZS2</accession>
<feature type="region of interest" description="Disordered" evidence="1">
    <location>
        <begin position="78"/>
        <end position="100"/>
    </location>
</feature>
<dbReference type="EMBL" id="CDMY01000897">
    <property type="protein sequence ID" value="CEM36582.1"/>
    <property type="molecule type" value="Genomic_DNA"/>
</dbReference>